<proteinExistence type="predicted"/>
<dbReference type="KEGG" id="cint:HZF06_05195"/>
<feature type="domain" description="N-acetyltransferase" evidence="1">
    <location>
        <begin position="19"/>
        <end position="158"/>
    </location>
</feature>
<dbReference type="EMBL" id="CP059378">
    <property type="protein sequence ID" value="QLY80988.1"/>
    <property type="molecule type" value="Genomic_DNA"/>
</dbReference>
<dbReference type="InterPro" id="IPR000182">
    <property type="entry name" value="GNAT_dom"/>
</dbReference>
<evidence type="ECO:0000313" key="2">
    <source>
        <dbReference type="EMBL" id="QLY80988.1"/>
    </source>
</evidence>
<reference evidence="2 3" key="1">
    <citation type="submission" date="2020-07" db="EMBL/GenBank/DDBJ databases">
        <title>Electron transfer.</title>
        <authorList>
            <person name="Huang L."/>
            <person name="Liu X."/>
            <person name="Zhou S."/>
        </authorList>
    </citation>
    <scope>NUCLEOTIDE SEQUENCE [LARGE SCALE GENOMIC DNA]</scope>
    <source>
        <strain evidence="2 3">Lx1</strain>
    </source>
</reference>
<name>A0A7D6VSM2_9CLOT</name>
<protein>
    <submittedName>
        <fullName evidence="2">GNAT family N-acetyltransferase</fullName>
    </submittedName>
</protein>
<dbReference type="PANTHER" id="PTHR39173">
    <property type="entry name" value="ACETYLTRANSFERASE"/>
    <property type="match status" value="1"/>
</dbReference>
<keyword evidence="2" id="KW-0808">Transferase</keyword>
<dbReference type="InterPro" id="IPR016181">
    <property type="entry name" value="Acyl_CoA_acyltransferase"/>
</dbReference>
<dbReference type="RefSeq" id="WP_181602706.1">
    <property type="nucleotide sequence ID" value="NZ_CP059378.1"/>
</dbReference>
<dbReference type="SUPFAM" id="SSF55729">
    <property type="entry name" value="Acyl-CoA N-acyltransferases (Nat)"/>
    <property type="match status" value="1"/>
</dbReference>
<dbReference type="Proteomes" id="UP000512286">
    <property type="component" value="Chromosome"/>
</dbReference>
<evidence type="ECO:0000259" key="1">
    <source>
        <dbReference type="PROSITE" id="PS51186"/>
    </source>
</evidence>
<dbReference type="GO" id="GO:0016747">
    <property type="term" value="F:acyltransferase activity, transferring groups other than amino-acyl groups"/>
    <property type="evidence" value="ECO:0007669"/>
    <property type="project" value="InterPro"/>
</dbReference>
<evidence type="ECO:0000313" key="3">
    <source>
        <dbReference type="Proteomes" id="UP000512286"/>
    </source>
</evidence>
<dbReference type="AlphaFoldDB" id="A0A7D6VSM2"/>
<dbReference type="CDD" id="cd04301">
    <property type="entry name" value="NAT_SF"/>
    <property type="match status" value="1"/>
</dbReference>
<accession>A0A7D6VSM2</accession>
<dbReference type="PROSITE" id="PS51186">
    <property type="entry name" value="GNAT"/>
    <property type="match status" value="1"/>
</dbReference>
<sequence length="161" mass="18877">MNKFIKPQEKYFKSFISAINDSKNNKEDNELNYSVSNFEIFMEEVLKVWESEEYYWLVDGERFLGDVVLRKKPSVEQLVIGGNVSYFVSISERNKGYGKMLLEYGLKRAKELELDKIIITCYEDNKYSKSLIEGVGGILVNSFFLKSMDKFLLRYLLQLSK</sequence>
<dbReference type="Gene3D" id="3.40.630.30">
    <property type="match status" value="1"/>
</dbReference>
<dbReference type="PANTHER" id="PTHR39173:SF1">
    <property type="entry name" value="ACETYLTRANSFERASE"/>
    <property type="match status" value="1"/>
</dbReference>
<organism evidence="2 3">
    <name type="scientific">Clostridium intestinale</name>
    <dbReference type="NCBI Taxonomy" id="36845"/>
    <lineage>
        <taxon>Bacteria</taxon>
        <taxon>Bacillati</taxon>
        <taxon>Bacillota</taxon>
        <taxon>Clostridia</taxon>
        <taxon>Eubacteriales</taxon>
        <taxon>Clostridiaceae</taxon>
        <taxon>Clostridium</taxon>
    </lineage>
</organism>
<gene>
    <name evidence="2" type="ORF">HZF06_05195</name>
</gene>
<dbReference type="Pfam" id="PF13302">
    <property type="entry name" value="Acetyltransf_3"/>
    <property type="match status" value="1"/>
</dbReference>